<dbReference type="GO" id="GO:0006303">
    <property type="term" value="P:double-strand break repair via nonhomologous end joining"/>
    <property type="evidence" value="ECO:0007669"/>
    <property type="project" value="TreeGrafter"/>
</dbReference>
<name>A0A8X6UQE1_TRICX</name>
<dbReference type="GO" id="GO:0000014">
    <property type="term" value="F:single-stranded DNA endodeoxyribonuclease activity"/>
    <property type="evidence" value="ECO:0007669"/>
    <property type="project" value="TreeGrafter"/>
</dbReference>
<dbReference type="GO" id="GO:0000729">
    <property type="term" value="P:DNA double-strand break processing"/>
    <property type="evidence" value="ECO:0007669"/>
    <property type="project" value="TreeGrafter"/>
</dbReference>
<dbReference type="GO" id="GO:0046975">
    <property type="term" value="F:histone H3K36 methyltransferase activity"/>
    <property type="evidence" value="ECO:0007669"/>
    <property type="project" value="TreeGrafter"/>
</dbReference>
<keyword evidence="2" id="KW-1185">Reference proteome</keyword>
<dbReference type="PANTHER" id="PTHR46060:SF2">
    <property type="entry name" value="HISTONE-LYSINE N-METHYLTRANSFERASE SETMAR"/>
    <property type="match status" value="1"/>
</dbReference>
<dbReference type="AlphaFoldDB" id="A0A8X6UQE1"/>
<dbReference type="GO" id="GO:0031297">
    <property type="term" value="P:replication fork processing"/>
    <property type="evidence" value="ECO:0007669"/>
    <property type="project" value="TreeGrafter"/>
</dbReference>
<dbReference type="InterPro" id="IPR036397">
    <property type="entry name" value="RNaseH_sf"/>
</dbReference>
<sequence length="85" mass="10040">MIARQNPPSSLDHPPYSPDLSPTDIYFFKHLENFLQEKRFRNLRDAETAFNELVAFRIVEFYDTAQKELVLRLQKCDETNGSNFD</sequence>
<dbReference type="GO" id="GO:0003697">
    <property type="term" value="F:single-stranded DNA binding"/>
    <property type="evidence" value="ECO:0007669"/>
    <property type="project" value="TreeGrafter"/>
</dbReference>
<protein>
    <submittedName>
        <fullName evidence="1">Histone-lysine N-methyltransferase SETMAR</fullName>
    </submittedName>
</protein>
<dbReference type="GO" id="GO:0015074">
    <property type="term" value="P:DNA integration"/>
    <property type="evidence" value="ECO:0007669"/>
    <property type="project" value="TreeGrafter"/>
</dbReference>
<evidence type="ECO:0000313" key="2">
    <source>
        <dbReference type="Proteomes" id="UP000887159"/>
    </source>
</evidence>
<dbReference type="InterPro" id="IPR052709">
    <property type="entry name" value="Transposase-MT_Hybrid"/>
</dbReference>
<dbReference type="GO" id="GO:0003690">
    <property type="term" value="F:double-stranded DNA binding"/>
    <property type="evidence" value="ECO:0007669"/>
    <property type="project" value="TreeGrafter"/>
</dbReference>
<dbReference type="GO" id="GO:0044547">
    <property type="term" value="F:DNA topoisomerase binding"/>
    <property type="evidence" value="ECO:0007669"/>
    <property type="project" value="TreeGrafter"/>
</dbReference>
<dbReference type="Gene3D" id="3.30.420.10">
    <property type="entry name" value="Ribonuclease H-like superfamily/Ribonuclease H"/>
    <property type="match status" value="1"/>
</dbReference>
<dbReference type="EMBL" id="BMAU01021051">
    <property type="protein sequence ID" value="GFX88351.1"/>
    <property type="molecule type" value="Genomic_DNA"/>
</dbReference>
<reference evidence="1" key="1">
    <citation type="submission" date="2020-08" db="EMBL/GenBank/DDBJ databases">
        <title>Multicomponent nature underlies the extraordinary mechanical properties of spider dragline silk.</title>
        <authorList>
            <person name="Kono N."/>
            <person name="Nakamura H."/>
            <person name="Mori M."/>
            <person name="Yoshida Y."/>
            <person name="Ohtoshi R."/>
            <person name="Malay A.D."/>
            <person name="Moran D.A.P."/>
            <person name="Tomita M."/>
            <person name="Numata K."/>
            <person name="Arakawa K."/>
        </authorList>
    </citation>
    <scope>NUCLEOTIDE SEQUENCE</scope>
</reference>
<gene>
    <name evidence="1" type="primary">SETMAR</name>
    <name evidence="1" type="ORF">TNCV_1705711</name>
</gene>
<dbReference type="PANTHER" id="PTHR46060">
    <property type="entry name" value="MARINER MOS1 TRANSPOSASE-LIKE PROTEIN"/>
    <property type="match status" value="1"/>
</dbReference>
<evidence type="ECO:0000313" key="1">
    <source>
        <dbReference type="EMBL" id="GFX88351.1"/>
    </source>
</evidence>
<dbReference type="GO" id="GO:0005634">
    <property type="term" value="C:nucleus"/>
    <property type="evidence" value="ECO:0007669"/>
    <property type="project" value="TreeGrafter"/>
</dbReference>
<dbReference type="GO" id="GO:0042800">
    <property type="term" value="F:histone H3K4 methyltransferase activity"/>
    <property type="evidence" value="ECO:0007669"/>
    <property type="project" value="TreeGrafter"/>
</dbReference>
<dbReference type="GO" id="GO:0035861">
    <property type="term" value="C:site of double-strand break"/>
    <property type="evidence" value="ECO:0007669"/>
    <property type="project" value="TreeGrafter"/>
</dbReference>
<dbReference type="GO" id="GO:0000793">
    <property type="term" value="C:condensed chromosome"/>
    <property type="evidence" value="ECO:0007669"/>
    <property type="project" value="TreeGrafter"/>
</dbReference>
<proteinExistence type="predicted"/>
<organism evidence="1 2">
    <name type="scientific">Trichonephila clavipes</name>
    <name type="common">Golden silk orbweaver</name>
    <name type="synonym">Nephila clavipes</name>
    <dbReference type="NCBI Taxonomy" id="2585209"/>
    <lineage>
        <taxon>Eukaryota</taxon>
        <taxon>Metazoa</taxon>
        <taxon>Ecdysozoa</taxon>
        <taxon>Arthropoda</taxon>
        <taxon>Chelicerata</taxon>
        <taxon>Arachnida</taxon>
        <taxon>Araneae</taxon>
        <taxon>Araneomorphae</taxon>
        <taxon>Entelegynae</taxon>
        <taxon>Araneoidea</taxon>
        <taxon>Nephilidae</taxon>
        <taxon>Trichonephila</taxon>
    </lineage>
</organism>
<comment type="caution">
    <text evidence="1">The sequence shown here is derived from an EMBL/GenBank/DDBJ whole genome shotgun (WGS) entry which is preliminary data.</text>
</comment>
<accession>A0A8X6UQE1</accession>
<dbReference type="Proteomes" id="UP000887159">
    <property type="component" value="Unassembled WGS sequence"/>
</dbReference>
<dbReference type="GO" id="GO:0044774">
    <property type="term" value="P:mitotic DNA integrity checkpoint signaling"/>
    <property type="evidence" value="ECO:0007669"/>
    <property type="project" value="TreeGrafter"/>
</dbReference>